<dbReference type="SMART" id="SM00516">
    <property type="entry name" value="SEC14"/>
    <property type="match status" value="1"/>
</dbReference>
<dbReference type="Proteomes" id="UP000095300">
    <property type="component" value="Unassembled WGS sequence"/>
</dbReference>
<evidence type="ECO:0000313" key="3">
    <source>
        <dbReference type="Proteomes" id="UP000095300"/>
    </source>
</evidence>
<dbReference type="InterPro" id="IPR036273">
    <property type="entry name" value="CRAL/TRIO_N_dom_sf"/>
</dbReference>
<dbReference type="VEuPathDB" id="VectorBase:SCAU003632"/>
<dbReference type="SUPFAM" id="SSF52087">
    <property type="entry name" value="CRAL/TRIO domain"/>
    <property type="match status" value="1"/>
</dbReference>
<dbReference type="PRINTS" id="PR00180">
    <property type="entry name" value="CRETINALDHBP"/>
</dbReference>
<reference evidence="2" key="1">
    <citation type="submission" date="2020-05" db="UniProtKB">
        <authorList>
            <consortium name="EnsemblMetazoa"/>
        </authorList>
    </citation>
    <scope>IDENTIFICATION</scope>
    <source>
        <strain evidence="2">USDA</strain>
    </source>
</reference>
<dbReference type="Gene3D" id="3.40.525.10">
    <property type="entry name" value="CRAL-TRIO lipid binding domain"/>
    <property type="match status" value="1"/>
</dbReference>
<dbReference type="PANTHER" id="PTHR10174">
    <property type="entry name" value="ALPHA-TOCOPHEROL TRANSFER PROTEIN-RELATED"/>
    <property type="match status" value="1"/>
</dbReference>
<protein>
    <recommendedName>
        <fullName evidence="1">CRAL-TRIO domain-containing protein</fullName>
    </recommendedName>
</protein>
<dbReference type="EnsemblMetazoa" id="SCAU003632-RB">
    <property type="protein sequence ID" value="SCAU003632-PB"/>
    <property type="gene ID" value="SCAU003632"/>
</dbReference>
<dbReference type="CDD" id="cd00170">
    <property type="entry name" value="SEC14"/>
    <property type="match status" value="1"/>
</dbReference>
<dbReference type="SUPFAM" id="SSF46938">
    <property type="entry name" value="CRAL/TRIO N-terminal domain"/>
    <property type="match status" value="1"/>
</dbReference>
<gene>
    <name evidence="2" type="primary">106091365</name>
</gene>
<feature type="domain" description="CRAL-TRIO" evidence="1">
    <location>
        <begin position="73"/>
        <end position="245"/>
    </location>
</feature>
<evidence type="ECO:0000313" key="2">
    <source>
        <dbReference type="EnsemblMetazoa" id="SCAU003632-PB"/>
    </source>
</evidence>
<dbReference type="OrthoDB" id="6682367at2759"/>
<dbReference type="PROSITE" id="PS50191">
    <property type="entry name" value="CRAL_TRIO"/>
    <property type="match status" value="1"/>
</dbReference>
<dbReference type="AlphaFoldDB" id="A0A1I8P038"/>
<organism evidence="2 3">
    <name type="scientific">Stomoxys calcitrans</name>
    <name type="common">Stable fly</name>
    <name type="synonym">Conops calcitrans</name>
    <dbReference type="NCBI Taxonomy" id="35570"/>
    <lineage>
        <taxon>Eukaryota</taxon>
        <taxon>Metazoa</taxon>
        <taxon>Ecdysozoa</taxon>
        <taxon>Arthropoda</taxon>
        <taxon>Hexapoda</taxon>
        <taxon>Insecta</taxon>
        <taxon>Pterygota</taxon>
        <taxon>Neoptera</taxon>
        <taxon>Endopterygota</taxon>
        <taxon>Diptera</taxon>
        <taxon>Brachycera</taxon>
        <taxon>Muscomorpha</taxon>
        <taxon>Muscoidea</taxon>
        <taxon>Muscidae</taxon>
        <taxon>Stomoxys</taxon>
    </lineage>
</organism>
<dbReference type="GO" id="GO:1902936">
    <property type="term" value="F:phosphatidylinositol bisphosphate binding"/>
    <property type="evidence" value="ECO:0007669"/>
    <property type="project" value="TreeGrafter"/>
</dbReference>
<dbReference type="InterPro" id="IPR001251">
    <property type="entry name" value="CRAL-TRIO_dom"/>
</dbReference>
<dbReference type="PANTHER" id="PTHR10174:SF222">
    <property type="entry name" value="GH10083P-RELATED"/>
    <property type="match status" value="1"/>
</dbReference>
<keyword evidence="3" id="KW-1185">Reference proteome</keyword>
<accession>A0A1I8P038</accession>
<sequence>MNIYGDTEQEKIIDDLQKWFEENKKLPNKIDRIYLTRFYLRTSKNIEATKKLLEDNFALRSKYPNIFFNRDPESQETRNTADLAYIVPLPGQTPEKERVTLFKLKNTDPEKLHFVDDVKTLIMIYDYCLSMPDLEIQDIPYITEGPIQIIDMQGISMGHVTRTSPKILTVLLQYLQNFCPGTIKGIHLINCPMYVNMMFTVAKPFLKKQIIDVIHFHNDGLGTLCAYVPLELLPLEYGGKAGRLTKIADDILSGIQAKRGYIMDPNYWTIME</sequence>
<name>A0A1I8P038_STOCA</name>
<dbReference type="InterPro" id="IPR036865">
    <property type="entry name" value="CRAL-TRIO_dom_sf"/>
</dbReference>
<dbReference type="Pfam" id="PF00650">
    <property type="entry name" value="CRAL_TRIO"/>
    <property type="match status" value="1"/>
</dbReference>
<dbReference type="GO" id="GO:0016020">
    <property type="term" value="C:membrane"/>
    <property type="evidence" value="ECO:0007669"/>
    <property type="project" value="TreeGrafter"/>
</dbReference>
<proteinExistence type="predicted"/>
<evidence type="ECO:0000259" key="1">
    <source>
        <dbReference type="PROSITE" id="PS50191"/>
    </source>
</evidence>